<keyword evidence="10" id="KW-0328">Glycosyltransferase</keyword>
<dbReference type="SUPFAM" id="SSF53448">
    <property type="entry name" value="Nucleotide-diphospho-sugar transferases"/>
    <property type="match status" value="1"/>
</dbReference>
<dbReference type="Proteomes" id="UP000253472">
    <property type="component" value="Unassembled WGS sequence"/>
</dbReference>
<dbReference type="AlphaFoldDB" id="A0A367XQV9"/>
<comment type="caution">
    <text evidence="10">The sequence shown here is derived from an EMBL/GenBank/DDBJ whole genome shotgun (WGS) entry which is preliminary data.</text>
</comment>
<protein>
    <submittedName>
        <fullName evidence="10">Alpha-1,2-mannosyltransferase MNN22</fullName>
    </submittedName>
</protein>
<dbReference type="PANTHER" id="PTHR31646">
    <property type="entry name" value="ALPHA-1,2-MANNOSYLTRANSFERASE MNN2"/>
    <property type="match status" value="1"/>
</dbReference>
<accession>A0A367XQV9</accession>
<dbReference type="EMBL" id="QLNQ01000029">
    <property type="protein sequence ID" value="RCK56014.1"/>
    <property type="molecule type" value="Genomic_DNA"/>
</dbReference>
<comment type="pathway">
    <text evidence="2">Protein modification; protein glycosylation.</text>
</comment>
<dbReference type="GO" id="GO:0000026">
    <property type="term" value="F:alpha-1,2-mannosyltransferase activity"/>
    <property type="evidence" value="ECO:0007669"/>
    <property type="project" value="TreeGrafter"/>
</dbReference>
<evidence type="ECO:0000256" key="5">
    <source>
        <dbReference type="ARBA" id="ARBA00022692"/>
    </source>
</evidence>
<name>A0A367XQV9_9ASCO</name>
<dbReference type="UniPathway" id="UPA00378"/>
<organism evidence="10 11">
    <name type="scientific">Candida viswanathii</name>
    <dbReference type="NCBI Taxonomy" id="5486"/>
    <lineage>
        <taxon>Eukaryota</taxon>
        <taxon>Fungi</taxon>
        <taxon>Dikarya</taxon>
        <taxon>Ascomycota</taxon>
        <taxon>Saccharomycotina</taxon>
        <taxon>Pichiomycetes</taxon>
        <taxon>Debaryomycetaceae</taxon>
        <taxon>Candida/Lodderomyces clade</taxon>
        <taxon>Candida</taxon>
    </lineage>
</organism>
<keyword evidence="11" id="KW-1185">Reference proteome</keyword>
<proteinExistence type="inferred from homology"/>
<evidence type="ECO:0000256" key="2">
    <source>
        <dbReference type="ARBA" id="ARBA00004922"/>
    </source>
</evidence>
<keyword evidence="7" id="KW-1133">Transmembrane helix</keyword>
<evidence type="ECO:0000256" key="9">
    <source>
        <dbReference type="ARBA" id="ARBA00023136"/>
    </source>
</evidence>
<keyword evidence="5" id="KW-0812">Transmembrane</keyword>
<keyword evidence="9" id="KW-0472">Membrane</keyword>
<evidence type="ECO:0000313" key="11">
    <source>
        <dbReference type="Proteomes" id="UP000253472"/>
    </source>
</evidence>
<evidence type="ECO:0000256" key="7">
    <source>
        <dbReference type="ARBA" id="ARBA00022989"/>
    </source>
</evidence>
<gene>
    <name evidence="10" type="primary">MNN22</name>
    <name evidence="10" type="ORF">Cantr_05823</name>
</gene>
<keyword evidence="8" id="KW-0333">Golgi apparatus</keyword>
<evidence type="ECO:0000256" key="3">
    <source>
        <dbReference type="ARBA" id="ARBA00009105"/>
    </source>
</evidence>
<dbReference type="PANTHER" id="PTHR31646:SF1">
    <property type="entry name" value="ALPHA-1,2-MANNOSYLTRANSFERASE MNN2"/>
    <property type="match status" value="1"/>
</dbReference>
<evidence type="ECO:0000313" key="10">
    <source>
        <dbReference type="EMBL" id="RCK56014.1"/>
    </source>
</evidence>
<dbReference type="InterPro" id="IPR022751">
    <property type="entry name" value="Alpha_mannosyltransferase"/>
</dbReference>
<comment type="similarity">
    <text evidence="3">Belongs to the MNN1/MNT family.</text>
</comment>
<comment type="subcellular location">
    <subcellularLocation>
        <location evidence="1">Golgi apparatus membrane</location>
        <topology evidence="1">Single-pass type II membrane protein</topology>
    </subcellularLocation>
</comment>
<dbReference type="GO" id="GO:0000139">
    <property type="term" value="C:Golgi membrane"/>
    <property type="evidence" value="ECO:0007669"/>
    <property type="project" value="UniProtKB-SubCell"/>
</dbReference>
<dbReference type="GO" id="GO:0046354">
    <property type="term" value="P:mannan biosynthetic process"/>
    <property type="evidence" value="ECO:0007669"/>
    <property type="project" value="TreeGrafter"/>
</dbReference>
<sequence length="551" mass="63738">MSFRREIKWFMKPSRMAILLALAFSLIISLLSFQHHQATGIINKANDYINGFTDKFASQEEIIDESELDLHVVNDFWTGVFNVFEDNKFPSDLEPLIKYVPKDEQLKGKVNSREVLNSKAEIFNKANITEFHRAVFEGLPDELPTTVYRQGTRGVVTVGGDFYSWLAYINILHLRRIGSDLPVEVIMPAIGDYTREQEFCEVLLPKVNARCVVVPEVMGVKAFKKWLFKSYQFKILAIALSSFQHVLLVDSENMAARDPRLLFDLPVYQDKGMVLWPDYWQRTIHPEWYEIAGKKYSTIYKTKDGKFPLNGPVPLTPEEEANTRFNDLAGTIPDMSTESGQLMINKGTHGKVVLMSIYYNLFGPELYYKLFSLGELGEGDKDTFIAAAYVCDKPWYQVHSTIRTFGYHSEGAFHGMVMGQKNPQQDYEKFLQNVQDGAKTPEDITNWNNMFNGGDVEVFFMHCNIRKINPVNFMNDGGLSDKEKNRMKVRFYSSFKYHDNFGNEIDFELSRWEIVFKILCVDDTRFRFIKDANFNQVCSFVNNTIEWMKTN</sequence>
<evidence type="ECO:0000256" key="4">
    <source>
        <dbReference type="ARBA" id="ARBA00022679"/>
    </source>
</evidence>
<keyword evidence="4 10" id="KW-0808">Transferase</keyword>
<dbReference type="InterPro" id="IPR029044">
    <property type="entry name" value="Nucleotide-diphossugar_trans"/>
</dbReference>
<reference evidence="10 11" key="1">
    <citation type="submission" date="2018-06" db="EMBL/GenBank/DDBJ databases">
        <title>Whole genome sequencing of Candida tropicalis (genome annotated by CSBL at Korea University).</title>
        <authorList>
            <person name="Ahn J."/>
        </authorList>
    </citation>
    <scope>NUCLEOTIDE SEQUENCE [LARGE SCALE GENOMIC DNA]</scope>
    <source>
        <strain evidence="10 11">ATCC 20962</strain>
    </source>
</reference>
<evidence type="ECO:0000256" key="6">
    <source>
        <dbReference type="ARBA" id="ARBA00022968"/>
    </source>
</evidence>
<evidence type="ECO:0000256" key="8">
    <source>
        <dbReference type="ARBA" id="ARBA00023034"/>
    </source>
</evidence>
<dbReference type="OrthoDB" id="430354at2759"/>
<dbReference type="Pfam" id="PF11051">
    <property type="entry name" value="Mannosyl_trans3"/>
    <property type="match status" value="1"/>
</dbReference>
<keyword evidence="6" id="KW-0735">Signal-anchor</keyword>
<evidence type="ECO:0000256" key="1">
    <source>
        <dbReference type="ARBA" id="ARBA00004323"/>
    </source>
</evidence>
<dbReference type="STRING" id="5486.A0A367XQV9"/>